<dbReference type="GO" id="GO:0051301">
    <property type="term" value="P:cell division"/>
    <property type="evidence" value="ECO:0007669"/>
    <property type="project" value="UniProtKB-KW"/>
</dbReference>
<dbReference type="STRING" id="862908.BMS_2225"/>
<protein>
    <recommendedName>
        <fullName evidence="7">UDP-N-acetylmuramoylalanine--D-glutamate ligase</fullName>
        <ecNumber evidence="7">6.3.2.9</ecNumber>
    </recommendedName>
    <alternativeName>
        <fullName evidence="7">D-glutamic acid-adding enzyme</fullName>
    </alternativeName>
    <alternativeName>
        <fullName evidence="7">UDP-N-acetylmuramoyl-L-alanyl-D-glutamate synthetase</fullName>
    </alternativeName>
</protein>
<dbReference type="GO" id="GO:0005524">
    <property type="term" value="F:ATP binding"/>
    <property type="evidence" value="ECO:0007669"/>
    <property type="project" value="UniProtKB-UniRule"/>
</dbReference>
<dbReference type="eggNOG" id="COG0771">
    <property type="taxonomic scope" value="Bacteria"/>
</dbReference>
<keyword evidence="10" id="KW-1185">Reference proteome</keyword>
<sequence length="448" mass="49499">MSLQGRNIAVVGMGVSGLASVRLALFLGADVFAVNSGNTEEWGSRVEAHDRLQLLSQESPDCQSALSQCDSIILSPGIARESEFLKECLTKGIEVISEIEFAYRALKNSLSKTKIISVTGTNGKTTTVTIIDLLARGAGCSSFLGGNIGTPLATYALEVLSSKRSEASLITLELSSFQLESMDTFKSDVAAILNISANHGERYERVSDYARAKFSIADNLDDSDNIFVGDLGGFEKEFNPSCNLIKLEVPRSADIFSGNVRESFQLIGEHNLSNLNFATKLLETVGVDWKNGLEQLKEFQGVSYRLQKRPSREGLYIFNDAKSTNWEASLTALKACEFSYKNLPISLILGGKLRGHGDQLESKLDAHKESISKVFLYGESGKVLLEEFKEKFNCDYFKTLDEVIKNISVEVEKGVILFSPAFPSFDLYENYVKRGEHFDLLISEYLER</sequence>
<dbReference type="GO" id="GO:0005737">
    <property type="term" value="C:cytoplasm"/>
    <property type="evidence" value="ECO:0007669"/>
    <property type="project" value="UniProtKB-SubCell"/>
</dbReference>
<keyword evidence="3 7" id="KW-0963">Cytoplasm</keyword>
<dbReference type="PATRIC" id="fig|862908.3.peg.2117"/>
<proteinExistence type="inferred from homology"/>
<evidence type="ECO:0000259" key="8">
    <source>
        <dbReference type="Pfam" id="PF08245"/>
    </source>
</evidence>
<feature type="binding site" evidence="7">
    <location>
        <begin position="120"/>
        <end position="126"/>
    </location>
    <ligand>
        <name>ATP</name>
        <dbReference type="ChEBI" id="CHEBI:30616"/>
    </ligand>
</feature>
<dbReference type="Pfam" id="PF21799">
    <property type="entry name" value="MurD-like_N"/>
    <property type="match status" value="1"/>
</dbReference>
<dbReference type="SUPFAM" id="SSF53244">
    <property type="entry name" value="MurD-like peptide ligases, peptide-binding domain"/>
    <property type="match status" value="1"/>
</dbReference>
<evidence type="ECO:0000256" key="7">
    <source>
        <dbReference type="HAMAP-Rule" id="MF_00639"/>
    </source>
</evidence>
<dbReference type="GO" id="GO:0008360">
    <property type="term" value="P:regulation of cell shape"/>
    <property type="evidence" value="ECO:0007669"/>
    <property type="project" value="UniProtKB-KW"/>
</dbReference>
<keyword evidence="7" id="KW-0132">Cell division</keyword>
<gene>
    <name evidence="7" type="primary">murD</name>
    <name evidence="9" type="ordered locus">BMS_2225</name>
</gene>
<comment type="similarity">
    <text evidence="7">Belongs to the MurCDEF family.</text>
</comment>
<keyword evidence="7" id="KW-0131">Cell cycle</keyword>
<dbReference type="NCBIfam" id="TIGR01087">
    <property type="entry name" value="murD"/>
    <property type="match status" value="1"/>
</dbReference>
<dbReference type="InterPro" id="IPR013221">
    <property type="entry name" value="Mur_ligase_cen"/>
</dbReference>
<reference evidence="10" key="1">
    <citation type="journal article" date="2013" name="ISME J.">
        <title>A small predatory core genome in the divergent marine Bacteriovorax marinus SJ and the terrestrial Bdellovibrio bacteriovorus.</title>
        <authorList>
            <person name="Crossman L.C."/>
            <person name="Chen H."/>
            <person name="Cerdeno-Tarraga A.M."/>
            <person name="Brooks K."/>
            <person name="Quail M.A."/>
            <person name="Pineiro S.A."/>
            <person name="Hobley L."/>
            <person name="Sockett R.E."/>
            <person name="Bentley S.D."/>
            <person name="Parkhill J."/>
            <person name="Williams H.N."/>
            <person name="Stine O.C."/>
        </authorList>
    </citation>
    <scope>NUCLEOTIDE SEQUENCE [LARGE SCALE GENOMIC DNA]</scope>
    <source>
        <strain evidence="10">ATCC BAA-682 / DSM 15412 / SJ</strain>
    </source>
</reference>
<keyword evidence="5 7" id="KW-0547">Nucleotide-binding</keyword>
<dbReference type="GO" id="GO:0008764">
    <property type="term" value="F:UDP-N-acetylmuramoylalanine-D-glutamate ligase activity"/>
    <property type="evidence" value="ECO:0007669"/>
    <property type="project" value="UniProtKB-UniRule"/>
</dbReference>
<keyword evidence="4 7" id="KW-0436">Ligase</keyword>
<keyword evidence="6 7" id="KW-0067">ATP-binding</keyword>
<comment type="pathway">
    <text evidence="2 7">Cell wall biogenesis; peptidoglycan biosynthesis.</text>
</comment>
<evidence type="ECO:0000256" key="1">
    <source>
        <dbReference type="ARBA" id="ARBA00004496"/>
    </source>
</evidence>
<accession>E1X457</accession>
<feature type="domain" description="Mur ligase central" evidence="8">
    <location>
        <begin position="118"/>
        <end position="225"/>
    </location>
</feature>
<dbReference type="SUPFAM" id="SSF51984">
    <property type="entry name" value="MurCD N-terminal domain"/>
    <property type="match status" value="1"/>
</dbReference>
<evidence type="ECO:0000256" key="6">
    <source>
        <dbReference type="ARBA" id="ARBA00022840"/>
    </source>
</evidence>
<dbReference type="InterPro" id="IPR036615">
    <property type="entry name" value="Mur_ligase_C_dom_sf"/>
</dbReference>
<dbReference type="KEGG" id="bmx:BMS_2225"/>
<evidence type="ECO:0000256" key="2">
    <source>
        <dbReference type="ARBA" id="ARBA00004752"/>
    </source>
</evidence>
<evidence type="ECO:0000256" key="4">
    <source>
        <dbReference type="ARBA" id="ARBA00022598"/>
    </source>
</evidence>
<comment type="subcellular location">
    <subcellularLocation>
        <location evidence="1 7">Cytoplasm</location>
    </subcellularLocation>
</comment>
<dbReference type="Gene3D" id="3.40.50.720">
    <property type="entry name" value="NAD(P)-binding Rossmann-like Domain"/>
    <property type="match status" value="1"/>
</dbReference>
<dbReference type="Gene3D" id="3.90.190.20">
    <property type="entry name" value="Mur ligase, C-terminal domain"/>
    <property type="match status" value="1"/>
</dbReference>
<evidence type="ECO:0000256" key="5">
    <source>
        <dbReference type="ARBA" id="ARBA00022741"/>
    </source>
</evidence>
<dbReference type="OrthoDB" id="5288198at2"/>
<dbReference type="EC" id="6.3.2.9" evidence="7"/>
<evidence type="ECO:0000256" key="3">
    <source>
        <dbReference type="ARBA" id="ARBA00022490"/>
    </source>
</evidence>
<dbReference type="PANTHER" id="PTHR43692:SF1">
    <property type="entry name" value="UDP-N-ACETYLMURAMOYLALANINE--D-GLUTAMATE LIGASE"/>
    <property type="match status" value="1"/>
</dbReference>
<dbReference type="GO" id="GO:0009252">
    <property type="term" value="P:peptidoglycan biosynthetic process"/>
    <property type="evidence" value="ECO:0007669"/>
    <property type="project" value="UniProtKB-UniRule"/>
</dbReference>
<dbReference type="RefSeq" id="WP_014244806.1">
    <property type="nucleotide sequence ID" value="NC_016620.1"/>
</dbReference>
<dbReference type="Pfam" id="PF08245">
    <property type="entry name" value="Mur_ligase_M"/>
    <property type="match status" value="1"/>
</dbReference>
<evidence type="ECO:0000313" key="9">
    <source>
        <dbReference type="EMBL" id="CBW27028.1"/>
    </source>
</evidence>
<comment type="catalytic activity">
    <reaction evidence="7">
        <text>UDP-N-acetyl-alpha-D-muramoyl-L-alanine + D-glutamate + ATP = UDP-N-acetyl-alpha-D-muramoyl-L-alanyl-D-glutamate + ADP + phosphate + H(+)</text>
        <dbReference type="Rhea" id="RHEA:16429"/>
        <dbReference type="ChEBI" id="CHEBI:15378"/>
        <dbReference type="ChEBI" id="CHEBI:29986"/>
        <dbReference type="ChEBI" id="CHEBI:30616"/>
        <dbReference type="ChEBI" id="CHEBI:43474"/>
        <dbReference type="ChEBI" id="CHEBI:83898"/>
        <dbReference type="ChEBI" id="CHEBI:83900"/>
        <dbReference type="ChEBI" id="CHEBI:456216"/>
        <dbReference type="EC" id="6.3.2.9"/>
    </reaction>
</comment>
<dbReference type="HAMAP" id="MF_00639">
    <property type="entry name" value="MurD"/>
    <property type="match status" value="1"/>
</dbReference>
<dbReference type="Proteomes" id="UP000008963">
    <property type="component" value="Chromosome"/>
</dbReference>
<dbReference type="AlphaFoldDB" id="E1X457"/>
<dbReference type="UniPathway" id="UPA00219"/>
<dbReference type="InterPro" id="IPR005762">
    <property type="entry name" value="MurD"/>
</dbReference>
<dbReference type="PANTHER" id="PTHR43692">
    <property type="entry name" value="UDP-N-ACETYLMURAMOYLALANINE--D-GLUTAMATE LIGASE"/>
    <property type="match status" value="1"/>
</dbReference>
<keyword evidence="7" id="KW-0133">Cell shape</keyword>
<dbReference type="GO" id="GO:0071555">
    <property type="term" value="P:cell wall organization"/>
    <property type="evidence" value="ECO:0007669"/>
    <property type="project" value="UniProtKB-KW"/>
</dbReference>
<dbReference type="EMBL" id="FQ312005">
    <property type="protein sequence ID" value="CBW27028.1"/>
    <property type="molecule type" value="Genomic_DNA"/>
</dbReference>
<evidence type="ECO:0000313" key="10">
    <source>
        <dbReference type="Proteomes" id="UP000008963"/>
    </source>
</evidence>
<name>E1X457_HALMS</name>
<organism evidence="9 10">
    <name type="scientific">Halobacteriovorax marinus (strain ATCC BAA-682 / DSM 15412 / SJ)</name>
    <name type="common">Bacteriovorax marinus</name>
    <dbReference type="NCBI Taxonomy" id="862908"/>
    <lineage>
        <taxon>Bacteria</taxon>
        <taxon>Pseudomonadati</taxon>
        <taxon>Bdellovibrionota</taxon>
        <taxon>Bacteriovoracia</taxon>
        <taxon>Bacteriovoracales</taxon>
        <taxon>Halobacteriovoraceae</taxon>
        <taxon>Halobacteriovorax</taxon>
    </lineage>
</organism>
<keyword evidence="7" id="KW-0961">Cell wall biogenesis/degradation</keyword>
<comment type="function">
    <text evidence="7">Cell wall formation. Catalyzes the addition of glutamate to the nucleotide precursor UDP-N-acetylmuramoyl-L-alanine (UMA).</text>
</comment>
<dbReference type="HOGENOM" id="CLU_032540_0_0_7"/>
<keyword evidence="7" id="KW-0573">Peptidoglycan synthesis</keyword>
<dbReference type="Gene3D" id="3.40.1190.10">
    <property type="entry name" value="Mur-like, catalytic domain"/>
    <property type="match status" value="1"/>
</dbReference>
<dbReference type="InterPro" id="IPR036565">
    <property type="entry name" value="Mur-like_cat_sf"/>
</dbReference>
<dbReference type="SUPFAM" id="SSF53623">
    <property type="entry name" value="MurD-like peptide ligases, catalytic domain"/>
    <property type="match status" value="1"/>
</dbReference>